<evidence type="ECO:0000256" key="4">
    <source>
        <dbReference type="ARBA" id="ARBA00022628"/>
    </source>
</evidence>
<dbReference type="InterPro" id="IPR040763">
    <property type="entry name" value="RNR_alpha_hel"/>
</dbReference>
<proteinExistence type="inferred from homology"/>
<dbReference type="PANTHER" id="PTHR43371">
    <property type="entry name" value="VITAMIN B12-DEPENDENT RIBONUCLEOTIDE REDUCTASE"/>
    <property type="match status" value="1"/>
</dbReference>
<evidence type="ECO:0000256" key="10">
    <source>
        <dbReference type="ARBA" id="ARBA00048987"/>
    </source>
</evidence>
<dbReference type="AlphaFoldDB" id="A0A1W1WTG3"/>
<evidence type="ECO:0000259" key="12">
    <source>
        <dbReference type="Pfam" id="PF17975"/>
    </source>
</evidence>
<dbReference type="EMBL" id="FWWZ01000001">
    <property type="protein sequence ID" value="SMC09591.1"/>
    <property type="molecule type" value="Genomic_DNA"/>
</dbReference>
<dbReference type="InterPro" id="IPR054158">
    <property type="entry name" value="RNR-II_ins_dom"/>
</dbReference>
<evidence type="ECO:0000256" key="5">
    <source>
        <dbReference type="ARBA" id="ARBA00022705"/>
    </source>
</evidence>
<comment type="similarity">
    <text evidence="2">Belongs to the class II ribonucleoside-triphosphate reductase family.</text>
</comment>
<evidence type="ECO:0000259" key="11">
    <source>
        <dbReference type="Pfam" id="PF02867"/>
    </source>
</evidence>
<organism evidence="14 15">
    <name type="scientific">Nitratiruptor tergarcus DSM 16512</name>
    <dbReference type="NCBI Taxonomy" id="1069081"/>
    <lineage>
        <taxon>Bacteria</taxon>
        <taxon>Pseudomonadati</taxon>
        <taxon>Campylobacterota</taxon>
        <taxon>Epsilonproteobacteria</taxon>
        <taxon>Nautiliales</taxon>
        <taxon>Nitratiruptoraceae</taxon>
        <taxon>Nitratiruptor</taxon>
    </lineage>
</organism>
<dbReference type="GO" id="GO:0008998">
    <property type="term" value="F:ribonucleoside-triphosphate reductase (thioredoxin) activity"/>
    <property type="evidence" value="ECO:0007669"/>
    <property type="project" value="UniProtKB-EC"/>
</dbReference>
<dbReference type="STRING" id="1069081.SAMN05660197_1408"/>
<dbReference type="InterPro" id="IPR000788">
    <property type="entry name" value="RNR_lg_C"/>
</dbReference>
<evidence type="ECO:0000313" key="15">
    <source>
        <dbReference type="Proteomes" id="UP000192602"/>
    </source>
</evidence>
<dbReference type="SUPFAM" id="SSF51998">
    <property type="entry name" value="PFL-like glycyl radical enzymes"/>
    <property type="match status" value="1"/>
</dbReference>
<keyword evidence="15" id="KW-1185">Reference proteome</keyword>
<dbReference type="RefSeq" id="WP_084275808.1">
    <property type="nucleotide sequence ID" value="NZ_AP026671.1"/>
</dbReference>
<gene>
    <name evidence="14" type="ORF">SAMN05660197_1408</name>
</gene>
<evidence type="ECO:0000313" key="14">
    <source>
        <dbReference type="EMBL" id="SMC09591.1"/>
    </source>
</evidence>
<reference evidence="15" key="1">
    <citation type="submission" date="2017-04" db="EMBL/GenBank/DDBJ databases">
        <authorList>
            <person name="Varghese N."/>
            <person name="Submissions S."/>
        </authorList>
    </citation>
    <scope>NUCLEOTIDE SEQUENCE [LARGE SCALE GENOMIC DNA]</scope>
    <source>
        <strain evidence="15">DSM 16512</strain>
    </source>
</reference>
<evidence type="ECO:0000256" key="8">
    <source>
        <dbReference type="ARBA" id="ARBA00023284"/>
    </source>
</evidence>
<dbReference type="EC" id="1.17.4.2" evidence="3"/>
<evidence type="ECO:0000256" key="6">
    <source>
        <dbReference type="ARBA" id="ARBA00023002"/>
    </source>
</evidence>
<keyword evidence="4" id="KW-0846">Cobalamin</keyword>
<sequence length="650" mass="74596">MYVKNKFILSLETKEELKKLPVSFGFGLFSEVVFYRSYSRIKPDSSNENWKDVVIRVTEGVFSIRKDYYIKHHLHWDEEYWQSFAKKFAIAMHQLKWLPPGRGLWIMGAEYMYERGSAALYNCAAVDSSDLALAAEWAMDMLMVGAGVGFNTAWDGKAYRPDKKNYKLYEIEDSKEGWVKSVRLLLESYTKNRPFYHFDYSQIRPAGTPLKTFGGVAAGPEPLQKLHRALENTLDDYLDGKIDKTRAIVDIFNHIGVCVVSGNIRRSAQIAIGDPDDETFLNLKNYERYPERKEYGWISNNSVILKNINDFHHIDNLTEHIYQNGEPGILHLENMQKYGRFGQIIEDKAWLSNPCGEIALESYELCNLAEIFISKCDSLEEFLELVAYATFYASTVNLLPTHREETNAIVARNRRTGVSVSGVADAIEKIGFDTLIKWLRKGYEKVRSINTSLALEAGIPPSLKVTAVKPSGTISLLAGTSPGMHYPLAPYSLRRIRVGLHTPLAQLLIQNGMEYEKDIYDPQTAIFAFPLHYNNPRSLQNVTVWEQMMVLTTLQREWADNMVSNTIEFDPKQYRPKDLAKILKIFLPMLKSTTLMPKENAIYPQQPFEAITQEEYEKRVKKIPKIPWNELRHHRAVSQEYCSPKSCSLS</sequence>
<comment type="cofactor">
    <cofactor evidence="1">
        <name>adenosylcob(III)alamin</name>
        <dbReference type="ChEBI" id="CHEBI:18408"/>
    </cofactor>
</comment>
<evidence type="ECO:0000256" key="7">
    <source>
        <dbReference type="ARBA" id="ARBA00023157"/>
    </source>
</evidence>
<comment type="catalytic activity">
    <reaction evidence="10">
        <text>a 2'-deoxyribonucleoside 5'-triphosphate + [thioredoxin]-disulfide + H2O = a ribonucleoside 5'-triphosphate + [thioredoxin]-dithiol</text>
        <dbReference type="Rhea" id="RHEA:12701"/>
        <dbReference type="Rhea" id="RHEA-COMP:10698"/>
        <dbReference type="Rhea" id="RHEA-COMP:10700"/>
        <dbReference type="ChEBI" id="CHEBI:15377"/>
        <dbReference type="ChEBI" id="CHEBI:29950"/>
        <dbReference type="ChEBI" id="CHEBI:50058"/>
        <dbReference type="ChEBI" id="CHEBI:61557"/>
        <dbReference type="ChEBI" id="CHEBI:61560"/>
        <dbReference type="EC" id="1.17.4.2"/>
    </reaction>
</comment>
<dbReference type="Gene3D" id="3.20.70.20">
    <property type="match status" value="3"/>
</dbReference>
<dbReference type="PANTHER" id="PTHR43371:SF1">
    <property type="entry name" value="RIBONUCLEOSIDE-DIPHOSPHATE REDUCTASE"/>
    <property type="match status" value="1"/>
</dbReference>
<evidence type="ECO:0000259" key="13">
    <source>
        <dbReference type="Pfam" id="PF21995"/>
    </source>
</evidence>
<feature type="domain" description="B12-dependent ribonucleotide reductase insertion" evidence="13">
    <location>
        <begin position="153"/>
        <end position="231"/>
    </location>
</feature>
<dbReference type="Pfam" id="PF17975">
    <property type="entry name" value="RNR_Alpha"/>
    <property type="match status" value="1"/>
</dbReference>
<evidence type="ECO:0000256" key="2">
    <source>
        <dbReference type="ARBA" id="ARBA00005654"/>
    </source>
</evidence>
<evidence type="ECO:0000256" key="1">
    <source>
        <dbReference type="ARBA" id="ARBA00001922"/>
    </source>
</evidence>
<dbReference type="OrthoDB" id="9762933at2"/>
<keyword evidence="8" id="KW-0676">Redox-active center</keyword>
<keyword evidence="5" id="KW-0235">DNA replication</keyword>
<dbReference type="GO" id="GO:0004748">
    <property type="term" value="F:ribonucleoside-diphosphate reductase activity, thioredoxin disulfide as acceptor"/>
    <property type="evidence" value="ECO:0007669"/>
    <property type="project" value="TreeGrafter"/>
</dbReference>
<evidence type="ECO:0000256" key="9">
    <source>
        <dbReference type="ARBA" id="ARBA00023285"/>
    </source>
</evidence>
<feature type="domain" description="Ribonucleotide reductase large subunit C-terminal" evidence="11">
    <location>
        <begin position="268"/>
        <end position="430"/>
    </location>
</feature>
<evidence type="ECO:0000256" key="3">
    <source>
        <dbReference type="ARBA" id="ARBA00012275"/>
    </source>
</evidence>
<protein>
    <recommendedName>
        <fullName evidence="3">ribonucleoside-triphosphate reductase (thioredoxin)</fullName>
        <ecNumber evidence="3">1.17.4.2</ecNumber>
    </recommendedName>
</protein>
<feature type="domain" description="Ribonucleotide reductase alpha-helical" evidence="12">
    <location>
        <begin position="16"/>
        <end position="108"/>
    </location>
</feature>
<dbReference type="GO" id="GO:0031419">
    <property type="term" value="F:cobalamin binding"/>
    <property type="evidence" value="ECO:0007669"/>
    <property type="project" value="UniProtKB-KW"/>
</dbReference>
<dbReference type="InterPro" id="IPR050862">
    <property type="entry name" value="RdRp_reductase_class-2"/>
</dbReference>
<accession>A0A1W1WTG3</accession>
<dbReference type="GO" id="GO:0006260">
    <property type="term" value="P:DNA replication"/>
    <property type="evidence" value="ECO:0007669"/>
    <property type="project" value="UniProtKB-KW"/>
</dbReference>
<dbReference type="Pfam" id="PF02867">
    <property type="entry name" value="Ribonuc_red_lgC"/>
    <property type="match status" value="1"/>
</dbReference>
<name>A0A1W1WTG3_9BACT</name>
<dbReference type="Proteomes" id="UP000192602">
    <property type="component" value="Unassembled WGS sequence"/>
</dbReference>
<keyword evidence="9" id="KW-0170">Cobalt</keyword>
<keyword evidence="6" id="KW-0560">Oxidoreductase</keyword>
<keyword evidence="7" id="KW-1015">Disulfide bond</keyword>
<dbReference type="Pfam" id="PF21995">
    <property type="entry name" value="RNR-II_ins_dom"/>
    <property type="match status" value="1"/>
</dbReference>